<feature type="domain" description="2-oxoacid dehydrogenase acyltransferase catalytic" evidence="1">
    <location>
        <begin position="2"/>
        <end position="99"/>
    </location>
</feature>
<dbReference type="Proteomes" id="UP000613740">
    <property type="component" value="Unassembled WGS sequence"/>
</dbReference>
<dbReference type="InterPro" id="IPR001078">
    <property type="entry name" value="2-oxoacid_DH_actylTfrase"/>
</dbReference>
<gene>
    <name evidence="2" type="ORF">HYH02_014596</name>
</gene>
<dbReference type="AlphaFoldDB" id="A0A835VW67"/>
<dbReference type="GO" id="GO:0004742">
    <property type="term" value="F:dihydrolipoyllysine-residue acetyltransferase activity"/>
    <property type="evidence" value="ECO:0007669"/>
    <property type="project" value="TreeGrafter"/>
</dbReference>
<reference evidence="2" key="1">
    <citation type="journal article" date="2020" name="bioRxiv">
        <title>Comparative genomics of Chlamydomonas.</title>
        <authorList>
            <person name="Craig R.J."/>
            <person name="Hasan A.R."/>
            <person name="Ness R.W."/>
            <person name="Keightley P.D."/>
        </authorList>
    </citation>
    <scope>NUCLEOTIDE SEQUENCE</scope>
    <source>
        <strain evidence="2">CCAP 11/173</strain>
    </source>
</reference>
<dbReference type="GO" id="GO:0006086">
    <property type="term" value="P:pyruvate decarboxylation to acetyl-CoA"/>
    <property type="evidence" value="ECO:0007669"/>
    <property type="project" value="InterPro"/>
</dbReference>
<protein>
    <recommendedName>
        <fullName evidence="1">2-oxoacid dehydrogenase acyltransferase catalytic domain-containing protein</fullName>
    </recommendedName>
</protein>
<accession>A0A835VW67</accession>
<dbReference type="EMBL" id="JAEHOD010000101">
    <property type="protein sequence ID" value="KAG2427376.1"/>
    <property type="molecule type" value="Genomic_DNA"/>
</dbReference>
<comment type="caution">
    <text evidence="2">The sequence shown here is derived from an EMBL/GenBank/DDBJ whole genome shotgun (WGS) entry which is preliminary data.</text>
</comment>
<dbReference type="PANTHER" id="PTHR23151:SF90">
    <property type="entry name" value="DIHYDROLIPOYLLYSINE-RESIDUE ACETYLTRANSFERASE COMPONENT OF PYRUVATE DEHYDROGENASE COMPLEX, MITOCHONDRIAL-RELATED"/>
    <property type="match status" value="1"/>
</dbReference>
<name>A0A835VW67_9CHLO</name>
<dbReference type="Gene3D" id="3.30.559.10">
    <property type="entry name" value="Chloramphenicol acetyltransferase-like domain"/>
    <property type="match status" value="1"/>
</dbReference>
<evidence type="ECO:0000313" key="3">
    <source>
        <dbReference type="Proteomes" id="UP000613740"/>
    </source>
</evidence>
<dbReference type="Pfam" id="PF00198">
    <property type="entry name" value="2-oxoacid_dh"/>
    <property type="match status" value="1"/>
</dbReference>
<dbReference type="OrthoDB" id="537444at2759"/>
<organism evidence="2 3">
    <name type="scientific">Chlamydomonas schloesseri</name>
    <dbReference type="NCBI Taxonomy" id="2026947"/>
    <lineage>
        <taxon>Eukaryota</taxon>
        <taxon>Viridiplantae</taxon>
        <taxon>Chlorophyta</taxon>
        <taxon>core chlorophytes</taxon>
        <taxon>Chlorophyceae</taxon>
        <taxon>CS clade</taxon>
        <taxon>Chlamydomonadales</taxon>
        <taxon>Chlamydomonadaceae</taxon>
        <taxon>Chlamydomonas</taxon>
    </lineage>
</organism>
<dbReference type="GO" id="GO:0045254">
    <property type="term" value="C:pyruvate dehydrogenase complex"/>
    <property type="evidence" value="ECO:0007669"/>
    <property type="project" value="InterPro"/>
</dbReference>
<dbReference type="PANTHER" id="PTHR23151">
    <property type="entry name" value="DIHYDROLIPOAMIDE ACETYL/SUCCINYL-TRANSFERASE-RELATED"/>
    <property type="match status" value="1"/>
</dbReference>
<dbReference type="InterPro" id="IPR045257">
    <property type="entry name" value="E2/Pdx1"/>
</dbReference>
<proteinExistence type="predicted"/>
<evidence type="ECO:0000313" key="2">
    <source>
        <dbReference type="EMBL" id="KAG2427376.1"/>
    </source>
</evidence>
<evidence type="ECO:0000259" key="1">
    <source>
        <dbReference type="Pfam" id="PF00198"/>
    </source>
</evidence>
<dbReference type="InterPro" id="IPR023213">
    <property type="entry name" value="CAT-like_dom_sf"/>
</dbReference>
<keyword evidence="3" id="KW-1185">Reference proteome</keyword>
<sequence>MAKAGKLAPEDYVGGTFTVSNLGMYGIKQFAAIVNPPQAAILAVGASMPTVVRGAGGVFREVPVLAATLSCDHRVIDGAMGAEWLAAFKNYMEAPLLALA</sequence>
<dbReference type="SUPFAM" id="SSF52777">
    <property type="entry name" value="CoA-dependent acyltransferases"/>
    <property type="match status" value="1"/>
</dbReference>